<dbReference type="InParanoid" id="A0A3Q3FI57"/>
<reference evidence="1" key="2">
    <citation type="submission" date="2025-09" db="UniProtKB">
        <authorList>
            <consortium name="Ensembl"/>
        </authorList>
    </citation>
    <scope>IDENTIFICATION</scope>
</reference>
<proteinExistence type="predicted"/>
<keyword evidence="2" id="KW-1185">Reference proteome</keyword>
<dbReference type="STRING" id="56723.ENSLBEP00000019157"/>
<sequence length="83" mass="9593">MKDRLAQLKEVKTLDGGDDIEVPMENQAFMDDFFAQIEDIRTSIDKVDESITEIKKLYSTILSAPTSDQSNTHKIYIYLYIIM</sequence>
<dbReference type="Gene3D" id="1.20.58.70">
    <property type="match status" value="1"/>
</dbReference>
<evidence type="ECO:0008006" key="3">
    <source>
        <dbReference type="Google" id="ProtNLM"/>
    </source>
</evidence>
<dbReference type="Ensembl" id="ENSLBET00000020192.1">
    <property type="protein sequence ID" value="ENSLBEP00000019157.1"/>
    <property type="gene ID" value="ENSLBEG00000014721.1"/>
</dbReference>
<accession>A0A3Q3FI57</accession>
<dbReference type="GO" id="GO:0016020">
    <property type="term" value="C:membrane"/>
    <property type="evidence" value="ECO:0007669"/>
    <property type="project" value="InterPro"/>
</dbReference>
<name>A0A3Q3FI57_9LABR</name>
<protein>
    <recommendedName>
        <fullName evidence="3">Syntaxin N-terminal domain-containing protein</fullName>
    </recommendedName>
</protein>
<dbReference type="GeneTree" id="ENSGT00940000180785"/>
<dbReference type="InterPro" id="IPR010989">
    <property type="entry name" value="SNARE"/>
</dbReference>
<dbReference type="SUPFAM" id="SSF47661">
    <property type="entry name" value="t-snare proteins"/>
    <property type="match status" value="1"/>
</dbReference>
<dbReference type="AlphaFoldDB" id="A0A3Q3FI57"/>
<reference evidence="1" key="1">
    <citation type="submission" date="2025-08" db="UniProtKB">
        <authorList>
            <consortium name="Ensembl"/>
        </authorList>
    </citation>
    <scope>IDENTIFICATION</scope>
</reference>
<dbReference type="GO" id="GO:0016192">
    <property type="term" value="P:vesicle-mediated transport"/>
    <property type="evidence" value="ECO:0007669"/>
    <property type="project" value="InterPro"/>
</dbReference>
<organism evidence="1 2">
    <name type="scientific">Labrus bergylta</name>
    <name type="common">ballan wrasse</name>
    <dbReference type="NCBI Taxonomy" id="56723"/>
    <lineage>
        <taxon>Eukaryota</taxon>
        <taxon>Metazoa</taxon>
        <taxon>Chordata</taxon>
        <taxon>Craniata</taxon>
        <taxon>Vertebrata</taxon>
        <taxon>Euteleostomi</taxon>
        <taxon>Actinopterygii</taxon>
        <taxon>Neopterygii</taxon>
        <taxon>Teleostei</taxon>
        <taxon>Neoteleostei</taxon>
        <taxon>Acanthomorphata</taxon>
        <taxon>Eupercaria</taxon>
        <taxon>Labriformes</taxon>
        <taxon>Labridae</taxon>
        <taxon>Labrus</taxon>
    </lineage>
</organism>
<dbReference type="Proteomes" id="UP000261660">
    <property type="component" value="Unplaced"/>
</dbReference>
<evidence type="ECO:0000313" key="1">
    <source>
        <dbReference type="Ensembl" id="ENSLBEP00000019157.1"/>
    </source>
</evidence>
<evidence type="ECO:0000313" key="2">
    <source>
        <dbReference type="Proteomes" id="UP000261660"/>
    </source>
</evidence>